<dbReference type="AlphaFoldDB" id="A0A2S9YJ13"/>
<accession>A0A2S9YJ13</accession>
<keyword evidence="2" id="KW-1133">Transmembrane helix</keyword>
<protein>
    <submittedName>
        <fullName evidence="3">Uncharacterized protein</fullName>
    </submittedName>
</protein>
<evidence type="ECO:0000256" key="2">
    <source>
        <dbReference type="SAM" id="Phobius"/>
    </source>
</evidence>
<comment type="caution">
    <text evidence="3">The sequence shown here is derived from an EMBL/GenBank/DDBJ whole genome shotgun (WGS) entry which is preliminary data.</text>
</comment>
<dbReference type="EMBL" id="PVNL01000097">
    <property type="protein sequence ID" value="PRQ05093.1"/>
    <property type="molecule type" value="Genomic_DNA"/>
</dbReference>
<evidence type="ECO:0000313" key="3">
    <source>
        <dbReference type="EMBL" id="PRQ05093.1"/>
    </source>
</evidence>
<sequence>MSEAPPNELDDELPTALGEYLREREQARVAARAPEWEAVASGKLSVDAAIARREAAGDDHPGRAAEYFRPFDADETSALVGALMAGLDGHAADPNEDEGEDEGEPSNVIPLVKPAPAPEPSAPDSDSDSRTSRWLPVALIVAAAAAVLLWWVVPGQGSLDGGGGDDGPKLAQRDALPSYTLETDGGLTQLRGDTGDPSPASEHRYRLHTPFDWILRPSVDASGEVAVRGFAFVNGGDVGQPLQLDALTQIAESGVVRVSGTIGQLGLAPGRYAIALAVGRPDALPATAAEVTAPADQPANEHAWAVRRVEITIEE</sequence>
<keyword evidence="2" id="KW-0812">Transmembrane</keyword>
<name>A0A2S9YJ13_9BACT</name>
<gene>
    <name evidence="3" type="ORF">ENSA7_47220</name>
</gene>
<evidence type="ECO:0000256" key="1">
    <source>
        <dbReference type="SAM" id="MobiDB-lite"/>
    </source>
</evidence>
<feature type="region of interest" description="Disordered" evidence="1">
    <location>
        <begin position="88"/>
        <end position="130"/>
    </location>
</feature>
<reference evidence="3 4" key="1">
    <citation type="submission" date="2018-03" db="EMBL/GenBank/DDBJ databases">
        <title>Draft Genome Sequences of the Obligatory Marine Myxobacteria Enhygromyxa salina SWB007.</title>
        <authorList>
            <person name="Poehlein A."/>
            <person name="Moghaddam J.A."/>
            <person name="Harms H."/>
            <person name="Alanjari M."/>
            <person name="Koenig G.M."/>
            <person name="Daniel R."/>
            <person name="Schaeberle T.F."/>
        </authorList>
    </citation>
    <scope>NUCLEOTIDE SEQUENCE [LARGE SCALE GENOMIC DNA]</scope>
    <source>
        <strain evidence="3 4">SWB007</strain>
    </source>
</reference>
<proteinExistence type="predicted"/>
<dbReference type="RefSeq" id="WP_106091643.1">
    <property type="nucleotide sequence ID" value="NZ_PVNL01000097.1"/>
</dbReference>
<feature type="compositionally biased region" description="Acidic residues" evidence="1">
    <location>
        <begin position="94"/>
        <end position="104"/>
    </location>
</feature>
<feature type="transmembrane region" description="Helical" evidence="2">
    <location>
        <begin position="134"/>
        <end position="153"/>
    </location>
</feature>
<dbReference type="Proteomes" id="UP000238823">
    <property type="component" value="Unassembled WGS sequence"/>
</dbReference>
<evidence type="ECO:0000313" key="4">
    <source>
        <dbReference type="Proteomes" id="UP000238823"/>
    </source>
</evidence>
<organism evidence="3 4">
    <name type="scientific">Enhygromyxa salina</name>
    <dbReference type="NCBI Taxonomy" id="215803"/>
    <lineage>
        <taxon>Bacteria</taxon>
        <taxon>Pseudomonadati</taxon>
        <taxon>Myxococcota</taxon>
        <taxon>Polyangia</taxon>
        <taxon>Nannocystales</taxon>
        <taxon>Nannocystaceae</taxon>
        <taxon>Enhygromyxa</taxon>
    </lineage>
</organism>
<keyword evidence="2" id="KW-0472">Membrane</keyword>